<comment type="similarity">
    <text evidence="2">Belongs to the RmuC family.</text>
</comment>
<sequence length="563" mass="64135">MSQALDFTMDFILNNPIIFVAIIGLLLITSIYFYLRNSDLSKKATELDKTNQELNKAVMDLNNGLNQKNSEFDNLKLRSEESDRNFVNLNLQYQKCLSDNSALSSQMSLGAEKIRLLEKNVADLQNNIRNLEDQNKDLSTQNETLIRNYQEISDKITATLEEKLELNTQKEELITKNKVLEAKIDSDRLLYQKIEETYNLSKQKLEEQLTALSEKFVKNGTEDLSRHSQSNLENIVKPLREELDKFKQMVNDNHAQQEKRVGAFENELKNLQESSLTLSNQAQELTNALRSGVKTQGIWGELQLERVLESSGLEKGRDYEREVAVKPDSNDINHTGRPDAVVYLPDNHCIVIDAKCSLTAYTNFINAQDKAEKDNHLKAHIASVRKHVNELKAKRYCDDYRKTLNCPSFVFMFIPLDGALYDALKTDSGLYNEAARNRIYLVSPSSLLPALRVVSNLWMMSEQTENIGELIRTAQDIWKKFSTIEEKMATVLSNSDKQQKSLLELQNLLYAGRGNLKNKLANFNTAGSHYVKLQDSNVLTIEGNTMEMIPNETGDSLAVNDKD</sequence>
<organism evidence="7 8">
    <name type="scientific">Succinivibrio dextrinosolvens</name>
    <dbReference type="NCBI Taxonomy" id="83771"/>
    <lineage>
        <taxon>Bacteria</taxon>
        <taxon>Pseudomonadati</taxon>
        <taxon>Pseudomonadota</taxon>
        <taxon>Gammaproteobacteria</taxon>
        <taxon>Aeromonadales</taxon>
        <taxon>Succinivibrionaceae</taxon>
        <taxon>Succinivibrio</taxon>
    </lineage>
</organism>
<protein>
    <submittedName>
        <fullName evidence="7">DNA recombination protein RmuC</fullName>
    </submittedName>
</protein>
<dbReference type="GO" id="GO:0006310">
    <property type="term" value="P:DNA recombination"/>
    <property type="evidence" value="ECO:0007669"/>
    <property type="project" value="UniProtKB-KW"/>
</dbReference>
<keyword evidence="6" id="KW-0472">Membrane</keyword>
<feature type="coiled-coil region" evidence="5">
    <location>
        <begin position="114"/>
        <end position="215"/>
    </location>
</feature>
<proteinExistence type="inferred from homology"/>
<evidence type="ECO:0000256" key="1">
    <source>
        <dbReference type="ARBA" id="ARBA00003416"/>
    </source>
</evidence>
<dbReference type="PANTHER" id="PTHR30563:SF0">
    <property type="entry name" value="DNA RECOMBINATION PROTEIN RMUC"/>
    <property type="match status" value="1"/>
</dbReference>
<dbReference type="Pfam" id="PF02646">
    <property type="entry name" value="RmuC"/>
    <property type="match status" value="1"/>
</dbReference>
<evidence type="ECO:0000313" key="7">
    <source>
        <dbReference type="EMBL" id="SFJ92580.1"/>
    </source>
</evidence>
<keyword evidence="6" id="KW-1133">Transmembrane helix</keyword>
<dbReference type="AlphaFoldDB" id="A0A662Z7I7"/>
<evidence type="ECO:0000256" key="2">
    <source>
        <dbReference type="ARBA" id="ARBA00009840"/>
    </source>
</evidence>
<dbReference type="OrthoDB" id="9765111at2"/>
<keyword evidence="4" id="KW-0233">DNA recombination</keyword>
<feature type="transmembrane region" description="Helical" evidence="6">
    <location>
        <begin position="12"/>
        <end position="35"/>
    </location>
</feature>
<evidence type="ECO:0000256" key="4">
    <source>
        <dbReference type="ARBA" id="ARBA00023172"/>
    </source>
</evidence>
<dbReference type="PANTHER" id="PTHR30563">
    <property type="entry name" value="DNA RECOMBINATION PROTEIN RMUC"/>
    <property type="match status" value="1"/>
</dbReference>
<feature type="coiled-coil region" evidence="5">
    <location>
        <begin position="254"/>
        <end position="288"/>
    </location>
</feature>
<evidence type="ECO:0000256" key="6">
    <source>
        <dbReference type="SAM" id="Phobius"/>
    </source>
</evidence>
<reference evidence="7 8" key="1">
    <citation type="submission" date="2016-10" db="EMBL/GenBank/DDBJ databases">
        <authorList>
            <person name="Varghese N."/>
            <person name="Submissions S."/>
        </authorList>
    </citation>
    <scope>NUCLEOTIDE SEQUENCE [LARGE SCALE GENOMIC DNA]</scope>
    <source>
        <strain evidence="7 8">22B</strain>
    </source>
</reference>
<evidence type="ECO:0000313" key="8">
    <source>
        <dbReference type="Proteomes" id="UP000243374"/>
    </source>
</evidence>
<accession>A0A662Z7I7</accession>
<dbReference type="Proteomes" id="UP000243374">
    <property type="component" value="Unassembled WGS sequence"/>
</dbReference>
<comment type="function">
    <text evidence="1">Involved in DNA recombination.</text>
</comment>
<evidence type="ECO:0000256" key="3">
    <source>
        <dbReference type="ARBA" id="ARBA00023054"/>
    </source>
</evidence>
<feature type="coiled-coil region" evidence="5">
    <location>
        <begin position="37"/>
        <end position="71"/>
    </location>
</feature>
<keyword evidence="3 5" id="KW-0175">Coiled coil</keyword>
<dbReference type="InterPro" id="IPR003798">
    <property type="entry name" value="DNA_recombination_RmuC"/>
</dbReference>
<evidence type="ECO:0000256" key="5">
    <source>
        <dbReference type="SAM" id="Coils"/>
    </source>
</evidence>
<name>A0A662Z7I7_9GAMM</name>
<keyword evidence="8" id="KW-1185">Reference proteome</keyword>
<keyword evidence="6" id="KW-0812">Transmembrane</keyword>
<dbReference type="EMBL" id="FOSF01000008">
    <property type="protein sequence ID" value="SFJ92580.1"/>
    <property type="molecule type" value="Genomic_DNA"/>
</dbReference>
<gene>
    <name evidence="7" type="ORF">SAMN04487865_10089</name>
</gene>